<accession>A0A4Y9YU64</accession>
<dbReference type="AlphaFoldDB" id="A0A4Y9YU64"/>
<dbReference type="PANTHER" id="PTHR12109">
    <property type="entry name" value="RING FINGER PROTEIN 141-RELATED"/>
    <property type="match status" value="1"/>
</dbReference>
<feature type="region of interest" description="Disordered" evidence="2">
    <location>
        <begin position="289"/>
        <end position="334"/>
    </location>
</feature>
<feature type="compositionally biased region" description="Low complexity" evidence="2">
    <location>
        <begin position="379"/>
        <end position="413"/>
    </location>
</feature>
<sequence>MPGSPRAFSVNGHAAWVLCPVCPARVRVCDRRPGLGLAQPLARAEFAEEQTLFLSFYLHTYPYLIALRYAYGWEGGGPWIRFRMTVSSMVSGRVTITVMAMVRWDSSWLANVLRRPAGAGLGRPAAGAWRTGEDVEMWRPAASGHSHAHGKRRLASLQTSLRTGQSSSQQYCTSRTLNERRRSTDAEPDSVTRSSSKLASGSGACTVRVISWGASRDRIAPVAASHAPFRLFDQQFPQTNIGRLGISYFRTHYLGLLQGLETMPPASEDEFDDLQDAFGDVDWNAVPGLADSAASSSADRIPPIREKTEEPEPTAPIPPATHASTPSSPYSFDDLDDTFLAEVDALEHKLTQEGPSMPEPGPSSLESSAYTPSSSQMNPALLPAASTLPLTGPESEIKSPAASPRAARESLAAGPKTPSRKGSPRKRLRTESVTPTQRTPSKKQKGKQKESPSAGVRRVLNDFEEDMTCPICCDIFAVAHLGNPCGHTYCGDCGWQWIKKNRKTPTCAICRTNLSPQAPMIPNFSMDNTIERHLQALAASGDKDWQEGGSKLVEWEHRKAKWKAEAASRVAGSASAPKVVVTVPRTRAPRLLDRDLSGSFIVPDDEDDEDYSESSNDVEGEGEGPVAPGPAPAMANATTSAVSTAAGSGSTVTAPAASSARRRTRTRWNRNGNVTGNGNGGTARGGRGSRGGRGGRGWRGRGRGNQARGGAG</sequence>
<keyword evidence="5" id="KW-1185">Reference proteome</keyword>
<feature type="region of interest" description="Disordered" evidence="2">
    <location>
        <begin position="159"/>
        <end position="198"/>
    </location>
</feature>
<feature type="region of interest" description="Disordered" evidence="2">
    <location>
        <begin position="351"/>
        <end position="456"/>
    </location>
</feature>
<dbReference type="STRING" id="205917.A0A4Y9YU64"/>
<dbReference type="EMBL" id="SEOQ01000342">
    <property type="protein sequence ID" value="TFY65267.1"/>
    <property type="molecule type" value="Genomic_DNA"/>
</dbReference>
<feature type="compositionally biased region" description="Low complexity" evidence="2">
    <location>
        <begin position="320"/>
        <end position="329"/>
    </location>
</feature>
<feature type="compositionally biased region" description="Low complexity" evidence="2">
    <location>
        <begin position="632"/>
        <end position="659"/>
    </location>
</feature>
<dbReference type="InterPro" id="IPR001841">
    <property type="entry name" value="Znf_RING"/>
</dbReference>
<dbReference type="Proteomes" id="UP000298327">
    <property type="component" value="Unassembled WGS sequence"/>
</dbReference>
<evidence type="ECO:0000256" key="2">
    <source>
        <dbReference type="SAM" id="MobiDB-lite"/>
    </source>
</evidence>
<evidence type="ECO:0000256" key="1">
    <source>
        <dbReference type="PROSITE-ProRule" id="PRU00175"/>
    </source>
</evidence>
<name>A0A4Y9YU64_9AGAM</name>
<feature type="compositionally biased region" description="Polar residues" evidence="2">
    <location>
        <begin position="159"/>
        <end position="176"/>
    </location>
</feature>
<feature type="domain" description="RING-type" evidence="3">
    <location>
        <begin position="469"/>
        <end position="511"/>
    </location>
</feature>
<evidence type="ECO:0000313" key="5">
    <source>
        <dbReference type="Proteomes" id="UP000298327"/>
    </source>
</evidence>
<dbReference type="PROSITE" id="PS50089">
    <property type="entry name" value="ZF_RING_2"/>
    <property type="match status" value="1"/>
</dbReference>
<evidence type="ECO:0000259" key="3">
    <source>
        <dbReference type="PROSITE" id="PS50089"/>
    </source>
</evidence>
<feature type="compositionally biased region" description="Gly residues" evidence="2">
    <location>
        <begin position="675"/>
        <end position="695"/>
    </location>
</feature>
<keyword evidence="1" id="KW-0863">Zinc-finger</keyword>
<feature type="compositionally biased region" description="Basic residues" evidence="2">
    <location>
        <begin position="418"/>
        <end position="428"/>
    </location>
</feature>
<gene>
    <name evidence="4" type="ORF">EVG20_g5651</name>
</gene>
<comment type="caution">
    <text evidence="4">The sequence shown here is derived from an EMBL/GenBank/DDBJ whole genome shotgun (WGS) entry which is preliminary data.</text>
</comment>
<dbReference type="OrthoDB" id="6105938at2759"/>
<organism evidence="4 5">
    <name type="scientific">Dentipellis fragilis</name>
    <dbReference type="NCBI Taxonomy" id="205917"/>
    <lineage>
        <taxon>Eukaryota</taxon>
        <taxon>Fungi</taxon>
        <taxon>Dikarya</taxon>
        <taxon>Basidiomycota</taxon>
        <taxon>Agaricomycotina</taxon>
        <taxon>Agaricomycetes</taxon>
        <taxon>Russulales</taxon>
        <taxon>Hericiaceae</taxon>
        <taxon>Dentipellis</taxon>
    </lineage>
</organism>
<reference evidence="4 5" key="1">
    <citation type="submission" date="2019-02" db="EMBL/GenBank/DDBJ databases">
        <title>Genome sequencing of the rare red list fungi Dentipellis fragilis.</title>
        <authorList>
            <person name="Buettner E."/>
            <person name="Kellner H."/>
        </authorList>
    </citation>
    <scope>NUCLEOTIDE SEQUENCE [LARGE SCALE GENOMIC DNA]</scope>
    <source>
        <strain evidence="4 5">DSM 105465</strain>
    </source>
</reference>
<proteinExistence type="predicted"/>
<feature type="compositionally biased region" description="Low complexity" evidence="2">
    <location>
        <begin position="290"/>
        <end position="299"/>
    </location>
</feature>
<feature type="compositionally biased region" description="Polar residues" evidence="2">
    <location>
        <begin position="369"/>
        <end position="378"/>
    </location>
</feature>
<dbReference type="InterPro" id="IPR047126">
    <property type="entry name" value="RNF141-like"/>
</dbReference>
<feature type="compositionally biased region" description="Acidic residues" evidence="2">
    <location>
        <begin position="603"/>
        <end position="622"/>
    </location>
</feature>
<feature type="region of interest" description="Disordered" evidence="2">
    <location>
        <begin position="596"/>
        <end position="712"/>
    </location>
</feature>
<evidence type="ECO:0000313" key="4">
    <source>
        <dbReference type="EMBL" id="TFY65267.1"/>
    </source>
</evidence>
<dbReference type="GO" id="GO:0008270">
    <property type="term" value="F:zinc ion binding"/>
    <property type="evidence" value="ECO:0007669"/>
    <property type="project" value="UniProtKB-KW"/>
</dbReference>
<dbReference type="Pfam" id="PF13923">
    <property type="entry name" value="zf-C3HC4_2"/>
    <property type="match status" value="1"/>
</dbReference>
<protein>
    <recommendedName>
        <fullName evidence="3">RING-type domain-containing protein</fullName>
    </recommendedName>
</protein>
<keyword evidence="1" id="KW-0862">Zinc</keyword>
<keyword evidence="1" id="KW-0479">Metal-binding</keyword>
<dbReference type="Gene3D" id="3.30.40.10">
    <property type="entry name" value="Zinc/RING finger domain, C3HC4 (zinc finger)"/>
    <property type="match status" value="1"/>
</dbReference>
<dbReference type="InterPro" id="IPR013083">
    <property type="entry name" value="Znf_RING/FYVE/PHD"/>
</dbReference>
<dbReference type="SUPFAM" id="SSF57850">
    <property type="entry name" value="RING/U-box"/>
    <property type="match status" value="1"/>
</dbReference>